<keyword evidence="3" id="KW-1185">Reference proteome</keyword>
<protein>
    <recommendedName>
        <fullName evidence="4">Lipoprotein</fullName>
    </recommendedName>
</protein>
<evidence type="ECO:0000313" key="3">
    <source>
        <dbReference type="Proteomes" id="UP000286100"/>
    </source>
</evidence>
<evidence type="ECO:0000256" key="1">
    <source>
        <dbReference type="SAM" id="SignalP"/>
    </source>
</evidence>
<evidence type="ECO:0000313" key="2">
    <source>
        <dbReference type="EMBL" id="RJF93917.1"/>
    </source>
</evidence>
<dbReference type="AlphaFoldDB" id="A0A418WRS4"/>
<keyword evidence="1" id="KW-0732">Signal</keyword>
<dbReference type="Proteomes" id="UP000286100">
    <property type="component" value="Unassembled WGS sequence"/>
</dbReference>
<gene>
    <name evidence="2" type="ORF">D3876_06480</name>
</gene>
<feature type="chain" id="PRO_5019478197" description="Lipoprotein" evidence="1">
    <location>
        <begin position="23"/>
        <end position="224"/>
    </location>
</feature>
<name>A0A418WRS4_9SPHN</name>
<reference evidence="2 3" key="1">
    <citation type="submission" date="2018-09" db="EMBL/GenBank/DDBJ databases">
        <authorList>
            <person name="Zhu H."/>
        </authorList>
    </citation>
    <scope>NUCLEOTIDE SEQUENCE [LARGE SCALE GENOMIC DNA]</scope>
    <source>
        <strain evidence="2 3">K2R01-6</strain>
    </source>
</reference>
<feature type="signal peptide" evidence="1">
    <location>
        <begin position="1"/>
        <end position="22"/>
    </location>
</feature>
<accession>A0A418WRS4</accession>
<sequence>MPMTRITLSTSTLLLAALLALGACNDEPDQAELAKLDNSLAGNVTDPALAGALKDQIVVDPRRAGAVAVPGPRPSAAELGTLKRAPAAKATPDPVAPATLAAAKADGGKAGCMSGLGYNAAWAAKLPADLPLFPQARVSEAAGKDAAGCRARAITFATAADIGQVIDFYYTRATAAGFTAEHVREGQEHILGGTRDRDGGAYYLLARALPKGGTEVDLIANIGR</sequence>
<evidence type="ECO:0008006" key="4">
    <source>
        <dbReference type="Google" id="ProtNLM"/>
    </source>
</evidence>
<proteinExistence type="predicted"/>
<organism evidence="2 3">
    <name type="scientific">Sphingomonas cavernae</name>
    <dbReference type="NCBI Taxonomy" id="2320861"/>
    <lineage>
        <taxon>Bacteria</taxon>
        <taxon>Pseudomonadati</taxon>
        <taxon>Pseudomonadota</taxon>
        <taxon>Alphaproteobacteria</taxon>
        <taxon>Sphingomonadales</taxon>
        <taxon>Sphingomonadaceae</taxon>
        <taxon>Sphingomonas</taxon>
    </lineage>
</organism>
<comment type="caution">
    <text evidence="2">The sequence shown here is derived from an EMBL/GenBank/DDBJ whole genome shotgun (WGS) entry which is preliminary data.</text>
</comment>
<dbReference type="PROSITE" id="PS51257">
    <property type="entry name" value="PROKAR_LIPOPROTEIN"/>
    <property type="match status" value="1"/>
</dbReference>
<dbReference type="EMBL" id="QYUM01000002">
    <property type="protein sequence ID" value="RJF93917.1"/>
    <property type="molecule type" value="Genomic_DNA"/>
</dbReference>